<dbReference type="Gene3D" id="1.10.10.10">
    <property type="entry name" value="Winged helix-like DNA-binding domain superfamily/Winged helix DNA-binding domain"/>
    <property type="match status" value="1"/>
</dbReference>
<keyword evidence="5" id="KW-1185">Reference proteome</keyword>
<dbReference type="STRING" id="747676.F4RJ25"/>
<keyword evidence="2" id="KW-0813">Transport</keyword>
<dbReference type="OrthoDB" id="245150at2759"/>
<evidence type="ECO:0000256" key="3">
    <source>
        <dbReference type="ARBA" id="ARBA00022927"/>
    </source>
</evidence>
<sequence>FFSQQPNPQTCSHQFKLWQDLILSYCKFHRLFKIELNSNTSTLELFNNASISRKLVYFFQKKLELSTSNSTSSNHLIIYFYPITYWSNLIYDYIVSNGLTNSIMTLYELTSDEVIVELRGLDEYVLRKALGLLVKQGKAKIFKGTIDGIGGESDGVKFF</sequence>
<dbReference type="HOGENOM" id="CLU_087657_1_2_1"/>
<dbReference type="EMBL" id="GL883103">
    <property type="protein sequence ID" value="EGG07658.1"/>
    <property type="molecule type" value="Genomic_DNA"/>
</dbReference>
<dbReference type="VEuPathDB" id="FungiDB:MELLADRAFT_35408"/>
<dbReference type="SUPFAM" id="SSF46785">
    <property type="entry name" value="Winged helix' DNA-binding domain"/>
    <property type="match status" value="2"/>
</dbReference>
<proteinExistence type="inferred from homology"/>
<name>F4RJ25_MELLP</name>
<dbReference type="GO" id="GO:0005198">
    <property type="term" value="F:structural molecule activity"/>
    <property type="evidence" value="ECO:0007669"/>
    <property type="project" value="TreeGrafter"/>
</dbReference>
<keyword evidence="3" id="KW-0653">Protein transport</keyword>
<evidence type="ECO:0000313" key="5">
    <source>
        <dbReference type="Proteomes" id="UP000001072"/>
    </source>
</evidence>
<dbReference type="AlphaFoldDB" id="F4RJ25"/>
<dbReference type="PANTHER" id="PTHR13149:SF0">
    <property type="entry name" value="VACUOLAR PROTEIN-SORTING-ASSOCIATED PROTEIN 25"/>
    <property type="match status" value="1"/>
</dbReference>
<dbReference type="InterPro" id="IPR036388">
    <property type="entry name" value="WH-like_DNA-bd_sf"/>
</dbReference>
<dbReference type="GO" id="GO:0000814">
    <property type="term" value="C:ESCRT II complex"/>
    <property type="evidence" value="ECO:0007669"/>
    <property type="project" value="InterPro"/>
</dbReference>
<evidence type="ECO:0000313" key="4">
    <source>
        <dbReference type="EMBL" id="EGG07658.1"/>
    </source>
</evidence>
<evidence type="ECO:0008006" key="6">
    <source>
        <dbReference type="Google" id="ProtNLM"/>
    </source>
</evidence>
<reference evidence="5" key="1">
    <citation type="journal article" date="2011" name="Proc. Natl. Acad. Sci. U.S.A.">
        <title>Obligate biotrophy features unraveled by the genomic analysis of rust fungi.</title>
        <authorList>
            <person name="Duplessis S."/>
            <person name="Cuomo C.A."/>
            <person name="Lin Y.-C."/>
            <person name="Aerts A."/>
            <person name="Tisserant E."/>
            <person name="Veneault-Fourrey C."/>
            <person name="Joly D.L."/>
            <person name="Hacquard S."/>
            <person name="Amselem J."/>
            <person name="Cantarel B.L."/>
            <person name="Chiu R."/>
            <person name="Coutinho P.M."/>
            <person name="Feau N."/>
            <person name="Field M."/>
            <person name="Frey P."/>
            <person name="Gelhaye E."/>
            <person name="Goldberg J."/>
            <person name="Grabherr M.G."/>
            <person name="Kodira C.D."/>
            <person name="Kohler A."/>
            <person name="Kuees U."/>
            <person name="Lindquist E.A."/>
            <person name="Lucas S.M."/>
            <person name="Mago R."/>
            <person name="Mauceli E."/>
            <person name="Morin E."/>
            <person name="Murat C."/>
            <person name="Pangilinan J.L."/>
            <person name="Park R."/>
            <person name="Pearson M."/>
            <person name="Quesneville H."/>
            <person name="Rouhier N."/>
            <person name="Sakthikumar S."/>
            <person name="Salamov A.A."/>
            <person name="Schmutz J."/>
            <person name="Selles B."/>
            <person name="Shapiro H."/>
            <person name="Tanguay P."/>
            <person name="Tuskan G.A."/>
            <person name="Henrissat B."/>
            <person name="Van de Peer Y."/>
            <person name="Rouze P."/>
            <person name="Ellis J.G."/>
            <person name="Dodds P.N."/>
            <person name="Schein J.E."/>
            <person name="Zhong S."/>
            <person name="Hamelin R.C."/>
            <person name="Grigoriev I.V."/>
            <person name="Szabo L.J."/>
            <person name="Martin F."/>
        </authorList>
    </citation>
    <scope>NUCLEOTIDE SEQUENCE [LARGE SCALE GENOMIC DNA]</scope>
    <source>
        <strain evidence="5">98AG31 / pathotype 3-4-7</strain>
    </source>
</reference>
<dbReference type="GeneID" id="18927464"/>
<feature type="non-terminal residue" evidence="4">
    <location>
        <position position="1"/>
    </location>
</feature>
<dbReference type="eggNOG" id="KOG4068">
    <property type="taxonomic scope" value="Eukaryota"/>
</dbReference>
<dbReference type="InterPro" id="IPR036390">
    <property type="entry name" value="WH_DNA-bd_sf"/>
</dbReference>
<dbReference type="InterPro" id="IPR008570">
    <property type="entry name" value="ESCRT-II_cplx_Vps25-sub"/>
</dbReference>
<dbReference type="Proteomes" id="UP000001072">
    <property type="component" value="Unassembled WGS sequence"/>
</dbReference>
<dbReference type="InParanoid" id="F4RJ25"/>
<dbReference type="KEGG" id="mlr:MELLADRAFT_35408"/>
<organism evidence="5">
    <name type="scientific">Melampsora larici-populina (strain 98AG31 / pathotype 3-4-7)</name>
    <name type="common">Poplar leaf rust fungus</name>
    <dbReference type="NCBI Taxonomy" id="747676"/>
    <lineage>
        <taxon>Eukaryota</taxon>
        <taxon>Fungi</taxon>
        <taxon>Dikarya</taxon>
        <taxon>Basidiomycota</taxon>
        <taxon>Pucciniomycotina</taxon>
        <taxon>Pucciniomycetes</taxon>
        <taxon>Pucciniales</taxon>
        <taxon>Melampsoraceae</taxon>
        <taxon>Melampsora</taxon>
    </lineage>
</organism>
<dbReference type="FunCoup" id="F4RJ25">
    <property type="interactions" value="252"/>
</dbReference>
<gene>
    <name evidence="4" type="ORF">MELLADRAFT_35408</name>
</gene>
<protein>
    <recommendedName>
        <fullName evidence="6">ESCRT-II complex subunit VPS25</fullName>
    </recommendedName>
</protein>
<evidence type="ECO:0000256" key="2">
    <source>
        <dbReference type="ARBA" id="ARBA00022448"/>
    </source>
</evidence>
<accession>F4RJ25</accession>
<dbReference type="RefSeq" id="XP_007408990.1">
    <property type="nucleotide sequence ID" value="XM_007408928.1"/>
</dbReference>
<dbReference type="PANTHER" id="PTHR13149">
    <property type="entry name" value="VACUOLAR PROTEIN SORTING-ASSOCIATED PROTEIN VPS25"/>
    <property type="match status" value="1"/>
</dbReference>
<dbReference type="InterPro" id="IPR014041">
    <property type="entry name" value="ESCRT-II_cplx_Vps25-sub_N"/>
</dbReference>
<dbReference type="GO" id="GO:0042803">
    <property type="term" value="F:protein homodimerization activity"/>
    <property type="evidence" value="ECO:0007669"/>
    <property type="project" value="TreeGrafter"/>
</dbReference>
<dbReference type="Pfam" id="PF05871">
    <property type="entry name" value="ESCRT-II"/>
    <property type="match status" value="1"/>
</dbReference>
<dbReference type="GO" id="GO:0043328">
    <property type="term" value="P:protein transport to vacuole involved in ubiquitin-dependent protein catabolic process via the multivesicular body sorting pathway"/>
    <property type="evidence" value="ECO:0007669"/>
    <property type="project" value="TreeGrafter"/>
</dbReference>
<dbReference type="Gene3D" id="1.10.10.570">
    <property type="entry name" value="Winged helix' DNA-binding domain. Chain C. Domain 1"/>
    <property type="match status" value="1"/>
</dbReference>
<comment type="similarity">
    <text evidence="1">Belongs to the VPS25 family.</text>
</comment>
<evidence type="ECO:0000256" key="1">
    <source>
        <dbReference type="ARBA" id="ARBA00009674"/>
    </source>
</evidence>